<dbReference type="Proteomes" id="UP000241890">
    <property type="component" value="Unassembled WGS sequence"/>
</dbReference>
<evidence type="ECO:0000256" key="6">
    <source>
        <dbReference type="ARBA" id="ARBA00022723"/>
    </source>
</evidence>
<dbReference type="EMBL" id="BEYU01000009">
    <property type="protein sequence ID" value="GBG24857.1"/>
    <property type="molecule type" value="Genomic_DNA"/>
</dbReference>
<dbReference type="GO" id="GO:0004674">
    <property type="term" value="F:protein serine/threonine kinase activity"/>
    <property type="evidence" value="ECO:0007669"/>
    <property type="project" value="UniProtKB-KW"/>
</dbReference>
<evidence type="ECO:0000256" key="2">
    <source>
        <dbReference type="ARBA" id="ARBA00009196"/>
    </source>
</evidence>
<evidence type="ECO:0000256" key="1">
    <source>
        <dbReference type="ARBA" id="ARBA00001946"/>
    </source>
</evidence>
<feature type="compositionally biased region" description="Basic residues" evidence="15">
    <location>
        <begin position="481"/>
        <end position="500"/>
    </location>
</feature>
<dbReference type="InterPro" id="IPR036388">
    <property type="entry name" value="WH-like_DNA-bd_sf"/>
</dbReference>
<dbReference type="PROSITE" id="PS01245">
    <property type="entry name" value="RIO1"/>
    <property type="match status" value="1"/>
</dbReference>
<dbReference type="Pfam" id="PF01163">
    <property type="entry name" value="RIO1"/>
    <property type="match status" value="1"/>
</dbReference>
<dbReference type="InterPro" id="IPR011009">
    <property type="entry name" value="Kinase-like_dom_sf"/>
</dbReference>
<comment type="cofactor">
    <cofactor evidence="1">
        <name>Mg(2+)</name>
        <dbReference type="ChEBI" id="CHEBI:18420"/>
    </cofactor>
</comment>
<dbReference type="FunFam" id="3.30.200.20:FF:000052">
    <property type="entry name" value="Serine/threonine-protein kinase RIO2"/>
    <property type="match status" value="1"/>
</dbReference>
<evidence type="ECO:0000256" key="3">
    <source>
        <dbReference type="ARBA" id="ARBA00012513"/>
    </source>
</evidence>
<dbReference type="GO" id="GO:0030688">
    <property type="term" value="C:preribosome, small subunit precursor"/>
    <property type="evidence" value="ECO:0007669"/>
    <property type="project" value="TreeGrafter"/>
</dbReference>
<keyword evidence="8 17" id="KW-0418">Kinase</keyword>
<dbReference type="FunFam" id="1.10.10.10:FF:000053">
    <property type="entry name" value="Serine/threonine-protein kinase RIO2"/>
    <property type="match status" value="1"/>
</dbReference>
<dbReference type="InterPro" id="IPR018935">
    <property type="entry name" value="RIO_kinase_CS"/>
</dbReference>
<feature type="compositionally biased region" description="Basic and acidic residues" evidence="15">
    <location>
        <begin position="458"/>
        <end position="480"/>
    </location>
</feature>
<feature type="compositionally biased region" description="Acidic residues" evidence="15">
    <location>
        <begin position="424"/>
        <end position="434"/>
    </location>
</feature>
<dbReference type="PANTHER" id="PTHR45852:SF1">
    <property type="entry name" value="SERINE_THREONINE-PROTEIN KINASE RIO2"/>
    <property type="match status" value="1"/>
</dbReference>
<dbReference type="SUPFAM" id="SSF56112">
    <property type="entry name" value="Protein kinase-like (PK-like)"/>
    <property type="match status" value="1"/>
</dbReference>
<accession>A0A2R5G1F9</accession>
<organism evidence="17 18">
    <name type="scientific">Hondaea fermentalgiana</name>
    <dbReference type="NCBI Taxonomy" id="2315210"/>
    <lineage>
        <taxon>Eukaryota</taxon>
        <taxon>Sar</taxon>
        <taxon>Stramenopiles</taxon>
        <taxon>Bigyra</taxon>
        <taxon>Labyrinthulomycetes</taxon>
        <taxon>Thraustochytrida</taxon>
        <taxon>Thraustochytriidae</taxon>
        <taxon>Hondaea</taxon>
    </lineage>
</organism>
<evidence type="ECO:0000256" key="5">
    <source>
        <dbReference type="ARBA" id="ARBA00022679"/>
    </source>
</evidence>
<dbReference type="Gene3D" id="3.30.200.20">
    <property type="entry name" value="Phosphorylase Kinase, domain 1"/>
    <property type="match status" value="1"/>
</dbReference>
<sequence length="521" mass="59129">MKLDANALRYLDREDFRVLTAVEMGMRNHELVPVELVTQIASLRLGGAKKILSTLLRHKLLHHDRQHFDGYRLTSLGYDFLALRTLVARGLVMGVGRQIGVGKESDIFVVLNEDHEEFCLKLHRLGRTSFRAIKNKRDYHQHRGSPSWLYLSRLAANKELTFMRILHEHDFPVPTPIDGNRHVILMSLADGFPLNQVRNMEDPAPVYTEMMDLIERFAKHGLIHGDFNEFNVLINEKGKLTVIDFPQMVSINHPNARMYFERDVNCVRRFFRKKFNFVADMRPDFDEVLANRVADLDVKVAASGFTRKMAKDFDRFVESMASKEDQSESDESDDESDGDDGEESSADEGDDDEAGSEADVAKVDESTPKEATKEATATQAPLAAAAPEPPLTEQQVAGEIATGNTNAEKESSNDIAVNAKEQEREEDDAEEEPKEENQQQQEVSDDDDIDAATLGDGPRAHLDFDQTSKASERPRVDDIRRRVRRDLRKKHKHGQGKGKSSRNTIKSREKRLVYQDMKNAL</sequence>
<feature type="domain" description="RIO kinase" evidence="16">
    <location>
        <begin position="64"/>
        <end position="290"/>
    </location>
</feature>
<evidence type="ECO:0000256" key="14">
    <source>
        <dbReference type="ARBA" id="ARBA00068837"/>
    </source>
</evidence>
<dbReference type="Gene3D" id="1.10.510.10">
    <property type="entry name" value="Transferase(Phosphotransferase) domain 1"/>
    <property type="match status" value="1"/>
</dbReference>
<evidence type="ECO:0000259" key="16">
    <source>
        <dbReference type="SMART" id="SM00090"/>
    </source>
</evidence>
<name>A0A2R5G1F9_9STRA</name>
<dbReference type="GO" id="GO:0030490">
    <property type="term" value="P:maturation of SSU-rRNA"/>
    <property type="evidence" value="ECO:0007669"/>
    <property type="project" value="TreeGrafter"/>
</dbReference>
<keyword evidence="5" id="KW-0808">Transferase</keyword>
<dbReference type="SMART" id="SM00090">
    <property type="entry name" value="RIO"/>
    <property type="match status" value="1"/>
</dbReference>
<evidence type="ECO:0000256" key="7">
    <source>
        <dbReference type="ARBA" id="ARBA00022741"/>
    </source>
</evidence>
<dbReference type="CDD" id="cd05144">
    <property type="entry name" value="RIO2_C"/>
    <property type="match status" value="1"/>
</dbReference>
<protein>
    <recommendedName>
        <fullName evidence="13">Serine/threonine-protein kinase RIO2</fullName>
        <ecNumber evidence="3">2.7.11.1</ecNumber>
    </recommendedName>
    <alternativeName>
        <fullName evidence="14">Serine/threonine-protein kinase rio2</fullName>
    </alternativeName>
</protein>
<dbReference type="PANTHER" id="PTHR45852">
    <property type="entry name" value="SER/THR-PROTEIN KINASE RIO2"/>
    <property type="match status" value="1"/>
</dbReference>
<keyword evidence="6" id="KW-0479">Metal-binding</keyword>
<evidence type="ECO:0000256" key="10">
    <source>
        <dbReference type="ARBA" id="ARBA00022842"/>
    </source>
</evidence>
<dbReference type="InParanoid" id="A0A2R5G1F9"/>
<reference evidence="17 18" key="1">
    <citation type="submission" date="2017-12" db="EMBL/GenBank/DDBJ databases">
        <title>Sequencing, de novo assembly and annotation of complete genome of a new Thraustochytrid species, strain FCC1311.</title>
        <authorList>
            <person name="Sedici K."/>
            <person name="Godart F."/>
            <person name="Aiese Cigliano R."/>
            <person name="Sanseverino W."/>
            <person name="Barakat M."/>
            <person name="Ortet P."/>
            <person name="Marechal E."/>
            <person name="Cagnac O."/>
            <person name="Amato A."/>
        </authorList>
    </citation>
    <scope>NUCLEOTIDE SEQUENCE [LARGE SCALE GENOMIC DNA]</scope>
</reference>
<evidence type="ECO:0000256" key="9">
    <source>
        <dbReference type="ARBA" id="ARBA00022840"/>
    </source>
</evidence>
<dbReference type="InterPro" id="IPR015285">
    <property type="entry name" value="RIO2_wHTH_N"/>
</dbReference>
<evidence type="ECO:0000256" key="12">
    <source>
        <dbReference type="ARBA" id="ARBA00048679"/>
    </source>
</evidence>
<dbReference type="OrthoDB" id="10258631at2759"/>
<keyword evidence="4" id="KW-0723">Serine/threonine-protein kinase</keyword>
<evidence type="ECO:0000256" key="8">
    <source>
        <dbReference type="ARBA" id="ARBA00022777"/>
    </source>
</evidence>
<comment type="similarity">
    <text evidence="2">Belongs to the protein kinase superfamily. RIO-type Ser/Thr kinase family.</text>
</comment>
<dbReference type="InterPro" id="IPR000687">
    <property type="entry name" value="RIO_kinase"/>
</dbReference>
<evidence type="ECO:0000256" key="11">
    <source>
        <dbReference type="ARBA" id="ARBA00047899"/>
    </source>
</evidence>
<evidence type="ECO:0000313" key="17">
    <source>
        <dbReference type="EMBL" id="GBG24857.1"/>
    </source>
</evidence>
<dbReference type="GO" id="GO:0005829">
    <property type="term" value="C:cytosol"/>
    <property type="evidence" value="ECO:0007669"/>
    <property type="project" value="TreeGrafter"/>
</dbReference>
<dbReference type="InterPro" id="IPR030484">
    <property type="entry name" value="Rio2"/>
</dbReference>
<dbReference type="EC" id="2.7.11.1" evidence="3"/>
<evidence type="ECO:0000313" key="18">
    <source>
        <dbReference type="Proteomes" id="UP000241890"/>
    </source>
</evidence>
<keyword evidence="7" id="KW-0547">Nucleotide-binding</keyword>
<comment type="catalytic activity">
    <reaction evidence="11">
        <text>L-threonyl-[protein] + ATP = O-phospho-L-threonyl-[protein] + ADP + H(+)</text>
        <dbReference type="Rhea" id="RHEA:46608"/>
        <dbReference type="Rhea" id="RHEA-COMP:11060"/>
        <dbReference type="Rhea" id="RHEA-COMP:11605"/>
        <dbReference type="ChEBI" id="CHEBI:15378"/>
        <dbReference type="ChEBI" id="CHEBI:30013"/>
        <dbReference type="ChEBI" id="CHEBI:30616"/>
        <dbReference type="ChEBI" id="CHEBI:61977"/>
        <dbReference type="ChEBI" id="CHEBI:456216"/>
        <dbReference type="EC" id="2.7.11.1"/>
    </reaction>
</comment>
<keyword evidence="9" id="KW-0067">ATP-binding</keyword>
<dbReference type="InterPro" id="IPR036390">
    <property type="entry name" value="WH_DNA-bd_sf"/>
</dbReference>
<keyword evidence="18" id="KW-1185">Reference proteome</keyword>
<proteinExistence type="inferred from homology"/>
<comment type="catalytic activity">
    <reaction evidence="12">
        <text>L-seryl-[protein] + ATP = O-phospho-L-seryl-[protein] + ADP + H(+)</text>
        <dbReference type="Rhea" id="RHEA:17989"/>
        <dbReference type="Rhea" id="RHEA-COMP:9863"/>
        <dbReference type="Rhea" id="RHEA-COMP:11604"/>
        <dbReference type="ChEBI" id="CHEBI:15378"/>
        <dbReference type="ChEBI" id="CHEBI:29999"/>
        <dbReference type="ChEBI" id="CHEBI:30616"/>
        <dbReference type="ChEBI" id="CHEBI:83421"/>
        <dbReference type="ChEBI" id="CHEBI:456216"/>
        <dbReference type="EC" id="2.7.11.1"/>
    </reaction>
</comment>
<dbReference type="GO" id="GO:0005634">
    <property type="term" value="C:nucleus"/>
    <property type="evidence" value="ECO:0007669"/>
    <property type="project" value="TreeGrafter"/>
</dbReference>
<feature type="compositionally biased region" description="Acidic residues" evidence="15">
    <location>
        <begin position="327"/>
        <end position="356"/>
    </location>
</feature>
<evidence type="ECO:0000256" key="13">
    <source>
        <dbReference type="ARBA" id="ARBA00068353"/>
    </source>
</evidence>
<feature type="compositionally biased region" description="Basic and acidic residues" evidence="15">
    <location>
        <begin position="359"/>
        <end position="373"/>
    </location>
</feature>
<gene>
    <name evidence="17" type="ORF">FCC1311_010752</name>
</gene>
<dbReference type="GO" id="GO:0046872">
    <property type="term" value="F:metal ion binding"/>
    <property type="evidence" value="ECO:0007669"/>
    <property type="project" value="UniProtKB-KW"/>
</dbReference>
<dbReference type="GO" id="GO:0005524">
    <property type="term" value="F:ATP binding"/>
    <property type="evidence" value="ECO:0007669"/>
    <property type="project" value="UniProtKB-KW"/>
</dbReference>
<evidence type="ECO:0000256" key="4">
    <source>
        <dbReference type="ARBA" id="ARBA00022527"/>
    </source>
</evidence>
<dbReference type="SUPFAM" id="SSF46785">
    <property type="entry name" value="Winged helix' DNA-binding domain"/>
    <property type="match status" value="1"/>
</dbReference>
<dbReference type="InterPro" id="IPR018934">
    <property type="entry name" value="RIO_dom"/>
</dbReference>
<feature type="compositionally biased region" description="Low complexity" evidence="15">
    <location>
        <begin position="374"/>
        <end position="395"/>
    </location>
</feature>
<dbReference type="Gene3D" id="1.10.10.10">
    <property type="entry name" value="Winged helix-like DNA-binding domain superfamily/Winged helix DNA-binding domain"/>
    <property type="match status" value="1"/>
</dbReference>
<feature type="region of interest" description="Disordered" evidence="15">
    <location>
        <begin position="320"/>
        <end position="521"/>
    </location>
</feature>
<evidence type="ECO:0000256" key="15">
    <source>
        <dbReference type="SAM" id="MobiDB-lite"/>
    </source>
</evidence>
<keyword evidence="10" id="KW-0460">Magnesium</keyword>
<dbReference type="Pfam" id="PF09202">
    <property type="entry name" value="Rio2_N"/>
    <property type="match status" value="1"/>
</dbReference>
<comment type="caution">
    <text evidence="17">The sequence shown here is derived from an EMBL/GenBank/DDBJ whole genome shotgun (WGS) entry which is preliminary data.</text>
</comment>
<dbReference type="AlphaFoldDB" id="A0A2R5G1F9"/>